<gene>
    <name evidence="2" type="ORF">BO99DRAFT_104718</name>
</gene>
<sequence>MSHSAGSIHPLDPDHNSCLGGQTVKTCRSCAGNAPRGSICNSCSGHGFVLYVCTHCNPAAAVSAARMATGATAVSMSTPGSSTPASPASLSRSSSTSVSSQNDARQIRSWRRFGDGDEGPGGGRIETKANTPRGL</sequence>
<dbReference type="OMA" id="PEHTSCI"/>
<keyword evidence="3" id="KW-1185">Reference proteome</keyword>
<evidence type="ECO:0000313" key="2">
    <source>
        <dbReference type="EMBL" id="PYI20697.1"/>
    </source>
</evidence>
<evidence type="ECO:0000256" key="1">
    <source>
        <dbReference type="SAM" id="MobiDB-lite"/>
    </source>
</evidence>
<dbReference type="AlphaFoldDB" id="A0A2V5I9H9"/>
<proteinExistence type="predicted"/>
<name>A0A2V5I9H9_ASPV1</name>
<feature type="region of interest" description="Disordered" evidence="1">
    <location>
        <begin position="69"/>
        <end position="135"/>
    </location>
</feature>
<protein>
    <submittedName>
        <fullName evidence="2">Uncharacterized protein</fullName>
    </submittedName>
</protein>
<accession>A0A2V5I9H9</accession>
<evidence type="ECO:0000313" key="3">
    <source>
        <dbReference type="Proteomes" id="UP000249829"/>
    </source>
</evidence>
<dbReference type="Proteomes" id="UP000249829">
    <property type="component" value="Unassembled WGS sequence"/>
</dbReference>
<organism evidence="2 3">
    <name type="scientific">Aspergillus violaceofuscus (strain CBS 115571)</name>
    <dbReference type="NCBI Taxonomy" id="1450538"/>
    <lineage>
        <taxon>Eukaryota</taxon>
        <taxon>Fungi</taxon>
        <taxon>Dikarya</taxon>
        <taxon>Ascomycota</taxon>
        <taxon>Pezizomycotina</taxon>
        <taxon>Eurotiomycetes</taxon>
        <taxon>Eurotiomycetidae</taxon>
        <taxon>Eurotiales</taxon>
        <taxon>Aspergillaceae</taxon>
        <taxon>Aspergillus</taxon>
    </lineage>
</organism>
<dbReference type="EMBL" id="KZ825123">
    <property type="protein sequence ID" value="PYI20697.1"/>
    <property type="molecule type" value="Genomic_DNA"/>
</dbReference>
<feature type="compositionally biased region" description="Low complexity" evidence="1">
    <location>
        <begin position="75"/>
        <end position="100"/>
    </location>
</feature>
<reference evidence="2 3" key="1">
    <citation type="submission" date="2018-02" db="EMBL/GenBank/DDBJ databases">
        <title>The genomes of Aspergillus section Nigri reveals drivers in fungal speciation.</title>
        <authorList>
            <consortium name="DOE Joint Genome Institute"/>
            <person name="Vesth T.C."/>
            <person name="Nybo J."/>
            <person name="Theobald S."/>
            <person name="Brandl J."/>
            <person name="Frisvad J.C."/>
            <person name="Nielsen K.F."/>
            <person name="Lyhne E.K."/>
            <person name="Kogle M.E."/>
            <person name="Kuo A."/>
            <person name="Riley R."/>
            <person name="Clum A."/>
            <person name="Nolan M."/>
            <person name="Lipzen A."/>
            <person name="Salamov A."/>
            <person name="Henrissat B."/>
            <person name="Wiebenga A."/>
            <person name="De vries R.P."/>
            <person name="Grigoriev I.V."/>
            <person name="Mortensen U.H."/>
            <person name="Andersen M.R."/>
            <person name="Baker S.E."/>
        </authorList>
    </citation>
    <scope>NUCLEOTIDE SEQUENCE [LARGE SCALE GENOMIC DNA]</scope>
    <source>
        <strain evidence="2 3">CBS 115571</strain>
    </source>
</reference>